<comment type="caution">
    <text evidence="11">The sequence shown here is derived from an EMBL/GenBank/DDBJ whole genome shotgun (WGS) entry which is preliminary data.</text>
</comment>
<evidence type="ECO:0000256" key="3">
    <source>
        <dbReference type="ARBA" id="ARBA00022729"/>
    </source>
</evidence>
<dbReference type="PRINTS" id="PR00792">
    <property type="entry name" value="PEPSIN"/>
</dbReference>
<dbReference type="InterPro" id="IPR001461">
    <property type="entry name" value="Aspartic_peptidase_A1"/>
</dbReference>
<dbReference type="Gene3D" id="2.40.70.10">
    <property type="entry name" value="Acid Proteases"/>
    <property type="match status" value="2"/>
</dbReference>
<dbReference type="PANTHER" id="PTHR47966">
    <property type="entry name" value="BETA-SITE APP-CLEAVING ENZYME, ISOFORM A-RELATED"/>
    <property type="match status" value="1"/>
</dbReference>
<evidence type="ECO:0000256" key="9">
    <source>
        <dbReference type="SAM" id="SignalP"/>
    </source>
</evidence>
<evidence type="ECO:0000256" key="7">
    <source>
        <dbReference type="PIRSR" id="PIRSR601461-2"/>
    </source>
</evidence>
<keyword evidence="4" id="KW-0064">Aspartyl protease</keyword>
<feature type="region of interest" description="Disordered" evidence="8">
    <location>
        <begin position="41"/>
        <end position="63"/>
    </location>
</feature>
<feature type="chain" id="PRO_5019087343" description="Peptidase A1 domain-containing protein" evidence="9">
    <location>
        <begin position="19"/>
        <end position="445"/>
    </location>
</feature>
<dbReference type="GO" id="GO:0004190">
    <property type="term" value="F:aspartic-type endopeptidase activity"/>
    <property type="evidence" value="ECO:0007669"/>
    <property type="project" value="UniProtKB-KW"/>
</dbReference>
<accession>A0A423WR42</accession>
<dbReference type="Proteomes" id="UP000283895">
    <property type="component" value="Unassembled WGS sequence"/>
</dbReference>
<feature type="disulfide bond" evidence="7">
    <location>
        <begin position="313"/>
        <end position="348"/>
    </location>
</feature>
<dbReference type="PROSITE" id="PS51767">
    <property type="entry name" value="PEPTIDASE_A1"/>
    <property type="match status" value="1"/>
</dbReference>
<keyword evidence="3 9" id="KW-0732">Signal</keyword>
<dbReference type="PANTHER" id="PTHR47966:SF65">
    <property type="entry name" value="ASPARTIC-TYPE ENDOPEPTIDASE"/>
    <property type="match status" value="1"/>
</dbReference>
<evidence type="ECO:0000256" key="6">
    <source>
        <dbReference type="PIRSR" id="PIRSR601461-1"/>
    </source>
</evidence>
<dbReference type="OrthoDB" id="771136at2759"/>
<dbReference type="EMBL" id="LKEA01000012">
    <property type="protein sequence ID" value="ROW05734.1"/>
    <property type="molecule type" value="Genomic_DNA"/>
</dbReference>
<feature type="domain" description="Peptidase A1" evidence="10">
    <location>
        <begin position="68"/>
        <end position="383"/>
    </location>
</feature>
<keyword evidence="12" id="KW-1185">Reference proteome</keyword>
<organism evidence="11 12">
    <name type="scientific">Cytospora schulzeri</name>
    <dbReference type="NCBI Taxonomy" id="448051"/>
    <lineage>
        <taxon>Eukaryota</taxon>
        <taxon>Fungi</taxon>
        <taxon>Dikarya</taxon>
        <taxon>Ascomycota</taxon>
        <taxon>Pezizomycotina</taxon>
        <taxon>Sordariomycetes</taxon>
        <taxon>Sordariomycetidae</taxon>
        <taxon>Diaporthales</taxon>
        <taxon>Cytosporaceae</taxon>
        <taxon>Cytospora</taxon>
    </lineage>
</organism>
<sequence length="445" mass="46823">MLPYTLAVGFTLSSLTVAFPSPASLERTQVSTPLLRSAVRAQHGASGHSRVKRQDATGLDNQNDGTSYTIDIEVGTPPQTISVVLDTGSYELWVNPTCKTSTDPDFCESFPRYNSTESSTFHKTGTETSLFYGKGNVTFEYVKDVVSIGSASITDQVFGVASKSYSNPTGLLGVGPPSQGDDGALYTYVLDNMVAQGQIDSRAFSLDLRDIDSPDGSVIFGGVDTGKYIGSLEKRPMLDPDETSPRFDRYWVNLTSVGITLPSGESELIDDGEVPVFLDSGSTLSTLPTQLFENIGAAFPGALRVDNYFFVDCSAWDLDGSIDFGFGDKVISVSFNDFIWQSSTTGVCMLGVIGSDGESVLGDSFLRAAYVVYDQDNRNIHLAQAANCGSNLIAISSGEDAVPSVTGDCTAGPSPSVTGTLTVTQAPSAITGSTGGTIAAAVSGP</sequence>
<gene>
    <name evidence="11" type="ORF">VMCG_05157</name>
</gene>
<feature type="active site" evidence="6">
    <location>
        <position position="279"/>
    </location>
</feature>
<dbReference type="InterPro" id="IPR033876">
    <property type="entry name" value="SAP-like"/>
</dbReference>
<feature type="signal peptide" evidence="9">
    <location>
        <begin position="1"/>
        <end position="18"/>
    </location>
</feature>
<dbReference type="InterPro" id="IPR021109">
    <property type="entry name" value="Peptidase_aspartic_dom_sf"/>
</dbReference>
<proteinExistence type="inferred from homology"/>
<dbReference type="CDD" id="cd05474">
    <property type="entry name" value="SAP_like"/>
    <property type="match status" value="1"/>
</dbReference>
<comment type="similarity">
    <text evidence="1">Belongs to the peptidase A1 family.</text>
</comment>
<dbReference type="AlphaFoldDB" id="A0A423WR42"/>
<dbReference type="InterPro" id="IPR033121">
    <property type="entry name" value="PEPTIDASE_A1"/>
</dbReference>
<keyword evidence="5" id="KW-0378">Hydrolase</keyword>
<reference evidence="11 12" key="1">
    <citation type="submission" date="2015-09" db="EMBL/GenBank/DDBJ databases">
        <title>Host preference determinants of Valsa canker pathogens revealed by comparative genomics.</title>
        <authorList>
            <person name="Yin Z."/>
            <person name="Huang L."/>
        </authorList>
    </citation>
    <scope>NUCLEOTIDE SEQUENCE [LARGE SCALE GENOMIC DNA]</scope>
    <source>
        <strain evidence="11 12">03-1</strain>
    </source>
</reference>
<feature type="active site" evidence="6">
    <location>
        <position position="86"/>
    </location>
</feature>
<name>A0A423WR42_9PEZI</name>
<dbReference type="Pfam" id="PF00026">
    <property type="entry name" value="Asp"/>
    <property type="match status" value="1"/>
</dbReference>
<evidence type="ECO:0000256" key="4">
    <source>
        <dbReference type="ARBA" id="ARBA00022750"/>
    </source>
</evidence>
<dbReference type="STRING" id="356882.A0A423WR42"/>
<evidence type="ECO:0000313" key="12">
    <source>
        <dbReference type="Proteomes" id="UP000283895"/>
    </source>
</evidence>
<dbReference type="SUPFAM" id="SSF50630">
    <property type="entry name" value="Acid proteases"/>
    <property type="match status" value="1"/>
</dbReference>
<protein>
    <recommendedName>
        <fullName evidence="10">Peptidase A1 domain-containing protein</fullName>
    </recommendedName>
</protein>
<evidence type="ECO:0000256" key="1">
    <source>
        <dbReference type="ARBA" id="ARBA00007447"/>
    </source>
</evidence>
<evidence type="ECO:0000256" key="8">
    <source>
        <dbReference type="SAM" id="MobiDB-lite"/>
    </source>
</evidence>
<evidence type="ECO:0000256" key="5">
    <source>
        <dbReference type="ARBA" id="ARBA00022801"/>
    </source>
</evidence>
<evidence type="ECO:0000313" key="11">
    <source>
        <dbReference type="EMBL" id="ROW05734.1"/>
    </source>
</evidence>
<evidence type="ECO:0000256" key="2">
    <source>
        <dbReference type="ARBA" id="ARBA00022670"/>
    </source>
</evidence>
<dbReference type="GO" id="GO:0006508">
    <property type="term" value="P:proteolysis"/>
    <property type="evidence" value="ECO:0007669"/>
    <property type="project" value="UniProtKB-KW"/>
</dbReference>
<keyword evidence="7" id="KW-1015">Disulfide bond</keyword>
<keyword evidence="2" id="KW-0645">Protease</keyword>
<evidence type="ECO:0000259" key="10">
    <source>
        <dbReference type="PROSITE" id="PS51767"/>
    </source>
</evidence>